<gene>
    <name evidence="5" type="ORF">PG996_015926</name>
</gene>
<evidence type="ECO:0000259" key="4">
    <source>
        <dbReference type="Pfam" id="PF24883"/>
    </source>
</evidence>
<dbReference type="Pfam" id="PF12796">
    <property type="entry name" value="Ank_2"/>
    <property type="match status" value="3"/>
</dbReference>
<evidence type="ECO:0000259" key="3">
    <source>
        <dbReference type="Pfam" id="PF22939"/>
    </source>
</evidence>
<dbReference type="PROSITE" id="PS50297">
    <property type="entry name" value="ANK_REP_REGION"/>
    <property type="match status" value="5"/>
</dbReference>
<organism evidence="5 6">
    <name type="scientific">Apiospora saccharicola</name>
    <dbReference type="NCBI Taxonomy" id="335842"/>
    <lineage>
        <taxon>Eukaryota</taxon>
        <taxon>Fungi</taxon>
        <taxon>Dikarya</taxon>
        <taxon>Ascomycota</taxon>
        <taxon>Pezizomycotina</taxon>
        <taxon>Sordariomycetes</taxon>
        <taxon>Xylariomycetidae</taxon>
        <taxon>Amphisphaeriales</taxon>
        <taxon>Apiosporaceae</taxon>
        <taxon>Apiospora</taxon>
    </lineage>
</organism>
<dbReference type="PROSITE" id="PS50088">
    <property type="entry name" value="ANK_REPEAT"/>
    <property type="match status" value="5"/>
</dbReference>
<dbReference type="InterPro" id="IPR035994">
    <property type="entry name" value="Nucleoside_phosphorylase_sf"/>
</dbReference>
<feature type="repeat" description="ANK" evidence="2">
    <location>
        <begin position="1016"/>
        <end position="1048"/>
    </location>
</feature>
<evidence type="ECO:0008006" key="7">
    <source>
        <dbReference type="Google" id="ProtNLM"/>
    </source>
</evidence>
<dbReference type="Proteomes" id="UP001446871">
    <property type="component" value="Unassembled WGS sequence"/>
</dbReference>
<keyword evidence="1" id="KW-0677">Repeat</keyword>
<feature type="repeat" description="ANK" evidence="2">
    <location>
        <begin position="983"/>
        <end position="1015"/>
    </location>
</feature>
<feature type="domain" description="Nephrocystin 3-like N-terminal" evidence="4">
    <location>
        <begin position="358"/>
        <end position="523"/>
    </location>
</feature>
<evidence type="ECO:0000313" key="6">
    <source>
        <dbReference type="Proteomes" id="UP001446871"/>
    </source>
</evidence>
<dbReference type="SMART" id="SM00248">
    <property type="entry name" value="ANK"/>
    <property type="match status" value="6"/>
</dbReference>
<feature type="repeat" description="ANK" evidence="2">
    <location>
        <begin position="840"/>
        <end position="872"/>
    </location>
</feature>
<reference evidence="5 6" key="1">
    <citation type="submission" date="2023-01" db="EMBL/GenBank/DDBJ databases">
        <title>Analysis of 21 Apiospora genomes using comparative genomics revels a genus with tremendous synthesis potential of carbohydrate active enzymes and secondary metabolites.</title>
        <authorList>
            <person name="Sorensen T."/>
        </authorList>
    </citation>
    <scope>NUCLEOTIDE SEQUENCE [LARGE SCALE GENOMIC DNA]</scope>
    <source>
        <strain evidence="5 6">CBS 83171</strain>
    </source>
</reference>
<sequence length="1088" mass="121440">MLNERHDRLAKPPNDFNAYTLGSIGRHNIVIACLPKGKIGTSSAAAIATRMISTFPAIRFGLMVGIGGGVPPKVRLGDVVVGIPFAQHPGVVQWDMGKAEQGGKFTRTGALNNPPSLLLTAIGQLESLQEFEGSKIPEILETIKERYPRLATKYLRSGHFKDNLFKASYNHVDEYENLEGSEENGWEHVDDEDEDEVDCCHCDVDQIVKRRTRDMKVHHGTIASGNQVIKDAAYRDKLSKDLGGILCVEMEAAGLPDNFPCIVIRGICDYADSHKNKAWQEHAAAVAAAYAKQVLDHVQPCEIAQERTVQEQINGIAAGIKQVHQHIFDEKDRKILDWITPLDYGTQHSDYLQRRHEGTGNWLLDSDEYLEWLNDDHGTLFCPGIPGSGKTILTSMVINDIEDRSKKDTSTAIAYVYLDYRREEDQTVNNLLSCIAKQLGGSQRTLPGALRDIYEKHNAKKTRPHMKEISLALHAVAASYRRVYLVIDALDECQTSNGCRAEFLSQIFDLQSQQMIKLFVTCRNIPEIAARFQNSTCLRISASMDDVRTYVEGNMRRMPSFVQRDSALGEEIVATISEAANGILSEMREHQKRSQTSGPDGKDEVITDAYDRIMKRIDGKRKQTQKTATRALSWITAAKRPLRTTELQHAFAVKKGLTKPDNKNIPDIEDLVSACCGLVTVDEESQVIRLAHYTIQEYFERRPKWFKKAQAEITRTCTRYLSFETFEDGHVQELDELQTRLRSNPLYDYAATYWGVHARHSQRCPSVQRFLKNQKAVQASFQVLWALKRDQLGLNSGDLEKFLPFPEDMAGLHLGAYFGLTDTVEGILNAYDIDSLDGPEHRTPLWWAAAQGNHDVVELLLLSKANPEARDIWRCTPLWQAASSGHRDVVKLFLEKGANIDDVADVLLGSETVTSRTSLSSLFIASDIRVEHAVEVVAKTAAHIEAQDCDGLTPLGRASKLGHIGVVRLLVRSGAEIDAVGDKGVTPLGTASEFGHKDVVEFLVQCGATTETRSKDDYTPLWIASQKGHTEVVEILLQAGADAEVKEEMQGFTPLMAAECAGETEVVEILRRHCTGARSELQYVESWY</sequence>
<comment type="caution">
    <text evidence="5">The sequence shown here is derived from an EMBL/GenBank/DDBJ whole genome shotgun (WGS) entry which is preliminary data.</text>
</comment>
<dbReference type="Gene3D" id="3.40.50.300">
    <property type="entry name" value="P-loop containing nucleotide triphosphate hydrolases"/>
    <property type="match status" value="1"/>
</dbReference>
<protein>
    <recommendedName>
        <fullName evidence="7">Nucleoside phosphorylase domain-containing protein</fullName>
    </recommendedName>
</protein>
<dbReference type="PANTHER" id="PTHR46082">
    <property type="entry name" value="ATP/GTP-BINDING PROTEIN-RELATED"/>
    <property type="match status" value="1"/>
</dbReference>
<keyword evidence="6" id="KW-1185">Reference proteome</keyword>
<dbReference type="PRINTS" id="PR01415">
    <property type="entry name" value="ANKYRIN"/>
</dbReference>
<dbReference type="SUPFAM" id="SSF48403">
    <property type="entry name" value="Ankyrin repeat"/>
    <property type="match status" value="1"/>
</dbReference>
<name>A0ABR1TMS4_9PEZI</name>
<keyword evidence="2" id="KW-0040">ANK repeat</keyword>
<feature type="repeat" description="ANK" evidence="2">
    <location>
        <begin position="950"/>
        <end position="982"/>
    </location>
</feature>
<dbReference type="InterPro" id="IPR056884">
    <property type="entry name" value="NPHP3-like_N"/>
</dbReference>
<feature type="repeat" description="ANK" evidence="2">
    <location>
        <begin position="876"/>
        <end position="905"/>
    </location>
</feature>
<proteinExistence type="predicted"/>
<dbReference type="Pfam" id="PF22939">
    <property type="entry name" value="WHD_GPIID"/>
    <property type="match status" value="1"/>
</dbReference>
<dbReference type="InterPro" id="IPR002110">
    <property type="entry name" value="Ankyrin_rpt"/>
</dbReference>
<evidence type="ECO:0000256" key="1">
    <source>
        <dbReference type="ARBA" id="ARBA00022737"/>
    </source>
</evidence>
<dbReference type="Gene3D" id="1.25.40.20">
    <property type="entry name" value="Ankyrin repeat-containing domain"/>
    <property type="match status" value="2"/>
</dbReference>
<dbReference type="SUPFAM" id="SSF52540">
    <property type="entry name" value="P-loop containing nucleoside triphosphate hydrolases"/>
    <property type="match status" value="1"/>
</dbReference>
<dbReference type="EMBL" id="JAQQWM010000009">
    <property type="protein sequence ID" value="KAK8047862.1"/>
    <property type="molecule type" value="Genomic_DNA"/>
</dbReference>
<dbReference type="Gene3D" id="3.40.50.1580">
    <property type="entry name" value="Nucleoside phosphorylase domain"/>
    <property type="match status" value="1"/>
</dbReference>
<dbReference type="SUPFAM" id="SSF53167">
    <property type="entry name" value="Purine and uridine phosphorylases"/>
    <property type="match status" value="1"/>
</dbReference>
<dbReference type="InterPro" id="IPR036770">
    <property type="entry name" value="Ankyrin_rpt-contain_sf"/>
</dbReference>
<evidence type="ECO:0000313" key="5">
    <source>
        <dbReference type="EMBL" id="KAK8047862.1"/>
    </source>
</evidence>
<dbReference type="InterPro" id="IPR054471">
    <property type="entry name" value="GPIID_WHD"/>
</dbReference>
<dbReference type="PANTHER" id="PTHR46082:SF11">
    <property type="entry name" value="AAA+ ATPASE DOMAIN-CONTAINING PROTEIN-RELATED"/>
    <property type="match status" value="1"/>
</dbReference>
<dbReference type="InterPro" id="IPR027417">
    <property type="entry name" value="P-loop_NTPase"/>
</dbReference>
<feature type="domain" description="GPI inositol-deacylase winged helix" evidence="3">
    <location>
        <begin position="623"/>
        <end position="699"/>
    </location>
</feature>
<accession>A0ABR1TMS4</accession>
<evidence type="ECO:0000256" key="2">
    <source>
        <dbReference type="PROSITE-ProRule" id="PRU00023"/>
    </source>
</evidence>
<dbReference type="Pfam" id="PF24883">
    <property type="entry name" value="NPHP3_N"/>
    <property type="match status" value="1"/>
</dbReference>
<dbReference type="InterPro" id="IPR053137">
    <property type="entry name" value="NLR-like"/>
</dbReference>